<accession>A0A8S3ZYS0</accession>
<sequence length="188" mass="21458">MEIQGKFEPVFKMNRLGNSSALPLPVKFRQVLYDPKLVEKELMGGDPVSDQDSELSEAESMLLADSGGKLFFKDPLQYPEYIQQEEEQSEQEDIFKLMEEGHRLMNLLKEQQIQQGKKAASEQMAGLLVNNLLINGFHIVPPESTPRPVDDSWTLPDSEADQENVVNVFMGDQLIVDMHRELKRLQIN</sequence>
<proteinExistence type="predicted"/>
<dbReference type="EMBL" id="CAJHNH020006112">
    <property type="protein sequence ID" value="CAG5133328.1"/>
    <property type="molecule type" value="Genomic_DNA"/>
</dbReference>
<dbReference type="OrthoDB" id="6153069at2759"/>
<organism evidence="1 2">
    <name type="scientific">Candidula unifasciata</name>
    <dbReference type="NCBI Taxonomy" id="100452"/>
    <lineage>
        <taxon>Eukaryota</taxon>
        <taxon>Metazoa</taxon>
        <taxon>Spiralia</taxon>
        <taxon>Lophotrochozoa</taxon>
        <taxon>Mollusca</taxon>
        <taxon>Gastropoda</taxon>
        <taxon>Heterobranchia</taxon>
        <taxon>Euthyneura</taxon>
        <taxon>Panpulmonata</taxon>
        <taxon>Eupulmonata</taxon>
        <taxon>Stylommatophora</taxon>
        <taxon>Helicina</taxon>
        <taxon>Helicoidea</taxon>
        <taxon>Geomitridae</taxon>
        <taxon>Candidula</taxon>
    </lineage>
</organism>
<gene>
    <name evidence="1" type="ORF">CUNI_LOCUS18886</name>
</gene>
<dbReference type="Proteomes" id="UP000678393">
    <property type="component" value="Unassembled WGS sequence"/>
</dbReference>
<reference evidence="1" key="1">
    <citation type="submission" date="2021-04" db="EMBL/GenBank/DDBJ databases">
        <authorList>
            <consortium name="Molecular Ecology Group"/>
        </authorList>
    </citation>
    <scope>NUCLEOTIDE SEQUENCE</scope>
</reference>
<evidence type="ECO:0000313" key="2">
    <source>
        <dbReference type="Proteomes" id="UP000678393"/>
    </source>
</evidence>
<comment type="caution">
    <text evidence="1">The sequence shown here is derived from an EMBL/GenBank/DDBJ whole genome shotgun (WGS) entry which is preliminary data.</text>
</comment>
<keyword evidence="2" id="KW-1185">Reference proteome</keyword>
<evidence type="ECO:0000313" key="1">
    <source>
        <dbReference type="EMBL" id="CAG5133328.1"/>
    </source>
</evidence>
<name>A0A8S3ZYS0_9EUPU</name>
<dbReference type="AlphaFoldDB" id="A0A8S3ZYS0"/>
<protein>
    <submittedName>
        <fullName evidence="1">Uncharacterized protein</fullName>
    </submittedName>
</protein>